<evidence type="ECO:0000256" key="2">
    <source>
        <dbReference type="SAM" id="Phobius"/>
    </source>
</evidence>
<keyword evidence="2" id="KW-0812">Transmembrane</keyword>
<accession>A0A8S5U376</accession>
<feature type="transmembrane region" description="Helical" evidence="2">
    <location>
        <begin position="58"/>
        <end position="76"/>
    </location>
</feature>
<dbReference type="EMBL" id="BK015998">
    <property type="protein sequence ID" value="DAF88898.1"/>
    <property type="molecule type" value="Genomic_DNA"/>
</dbReference>
<evidence type="ECO:0000313" key="3">
    <source>
        <dbReference type="EMBL" id="DAF88898.1"/>
    </source>
</evidence>
<name>A0A8S5U376_9CAUD</name>
<protein>
    <submittedName>
        <fullName evidence="3">Uncharacterized protein</fullName>
    </submittedName>
</protein>
<keyword evidence="2" id="KW-1133">Transmembrane helix</keyword>
<feature type="coiled-coil region" evidence="1">
    <location>
        <begin position="17"/>
        <end position="44"/>
    </location>
</feature>
<proteinExistence type="predicted"/>
<keyword evidence="1" id="KW-0175">Coiled coil</keyword>
<organism evidence="3">
    <name type="scientific">Siphoviridae sp. ctoyo6</name>
    <dbReference type="NCBI Taxonomy" id="2825674"/>
    <lineage>
        <taxon>Viruses</taxon>
        <taxon>Duplodnaviria</taxon>
        <taxon>Heunggongvirae</taxon>
        <taxon>Uroviricota</taxon>
        <taxon>Caudoviricetes</taxon>
    </lineage>
</organism>
<sequence length="155" mass="17290">MVEKDDLSKKVDEKQCLKSLNSVNSEINNEISVYKDKVNALEALICKYSAKTNTAEPLAIASIMYAVILTAVTLVVDGIPIDDTVSRCILLGTFIFASLFLGGYYICSKKRAYSNTFVLECLKFKYNELKGKETQTENQGKTANAQTYYVQVTKQ</sequence>
<reference evidence="3" key="1">
    <citation type="journal article" date="2021" name="Proc. Natl. Acad. Sci. U.S.A.">
        <title>A Catalog of Tens of Thousands of Viruses from Human Metagenomes Reveals Hidden Associations with Chronic Diseases.</title>
        <authorList>
            <person name="Tisza M.J."/>
            <person name="Buck C.B."/>
        </authorList>
    </citation>
    <scope>NUCLEOTIDE SEQUENCE</scope>
    <source>
        <strain evidence="3">Ctoyo6</strain>
    </source>
</reference>
<evidence type="ECO:0000256" key="1">
    <source>
        <dbReference type="SAM" id="Coils"/>
    </source>
</evidence>
<feature type="transmembrane region" description="Helical" evidence="2">
    <location>
        <begin position="88"/>
        <end position="106"/>
    </location>
</feature>
<keyword evidence="2" id="KW-0472">Membrane</keyword>